<sequence>MLTFSLSSSIISPNFSISPNCFSPKNPNSPSTTDLRRLTTRAASAACVAAETAVSSSFYDVLGISAAASKDEIKAAYRRMARSCHPDVAGKRVDDAKSAADAFIRVRDAYSILSDPNKRADYDRKLFFARPMTAARFSRMSTSSSSSFRVPRKNWESDQCW</sequence>
<dbReference type="CDD" id="cd06257">
    <property type="entry name" value="DnaJ"/>
    <property type="match status" value="1"/>
</dbReference>
<organism evidence="2 3">
    <name type="scientific">Saponaria officinalis</name>
    <name type="common">Common soapwort</name>
    <name type="synonym">Lychnis saponaria</name>
    <dbReference type="NCBI Taxonomy" id="3572"/>
    <lineage>
        <taxon>Eukaryota</taxon>
        <taxon>Viridiplantae</taxon>
        <taxon>Streptophyta</taxon>
        <taxon>Embryophyta</taxon>
        <taxon>Tracheophyta</taxon>
        <taxon>Spermatophyta</taxon>
        <taxon>Magnoliopsida</taxon>
        <taxon>eudicotyledons</taxon>
        <taxon>Gunneridae</taxon>
        <taxon>Pentapetalae</taxon>
        <taxon>Caryophyllales</taxon>
        <taxon>Caryophyllaceae</taxon>
        <taxon>Caryophylleae</taxon>
        <taxon>Saponaria</taxon>
    </lineage>
</organism>
<name>A0AAW1HRA2_SAPOF</name>
<dbReference type="Proteomes" id="UP001443914">
    <property type="component" value="Unassembled WGS sequence"/>
</dbReference>
<dbReference type="PROSITE" id="PS50076">
    <property type="entry name" value="DNAJ_2"/>
    <property type="match status" value="1"/>
</dbReference>
<accession>A0AAW1HRA2</accession>
<reference evidence="2" key="1">
    <citation type="submission" date="2024-03" db="EMBL/GenBank/DDBJ databases">
        <title>WGS assembly of Saponaria officinalis var. Norfolk2.</title>
        <authorList>
            <person name="Jenkins J."/>
            <person name="Shu S."/>
            <person name="Grimwood J."/>
            <person name="Barry K."/>
            <person name="Goodstein D."/>
            <person name="Schmutz J."/>
            <person name="Leebens-Mack J."/>
            <person name="Osbourn A."/>
        </authorList>
    </citation>
    <scope>NUCLEOTIDE SEQUENCE [LARGE SCALE GENOMIC DNA]</scope>
    <source>
        <strain evidence="2">JIC</strain>
    </source>
</reference>
<dbReference type="Pfam" id="PF00226">
    <property type="entry name" value="DnaJ"/>
    <property type="match status" value="1"/>
</dbReference>
<gene>
    <name evidence="2" type="ORF">RND81_11G233700</name>
</gene>
<evidence type="ECO:0000259" key="1">
    <source>
        <dbReference type="PROSITE" id="PS50076"/>
    </source>
</evidence>
<dbReference type="SUPFAM" id="SSF46565">
    <property type="entry name" value="Chaperone J-domain"/>
    <property type="match status" value="1"/>
</dbReference>
<dbReference type="PANTHER" id="PTHR45432:SF2">
    <property type="entry name" value="CHAPERONE PROTEIN DNAJ 11, CHLOROPLASTIC"/>
    <property type="match status" value="1"/>
</dbReference>
<evidence type="ECO:0000313" key="2">
    <source>
        <dbReference type="EMBL" id="KAK9678798.1"/>
    </source>
</evidence>
<dbReference type="PRINTS" id="PR00625">
    <property type="entry name" value="JDOMAIN"/>
</dbReference>
<keyword evidence="3" id="KW-1185">Reference proteome</keyword>
<dbReference type="Gene3D" id="1.10.287.110">
    <property type="entry name" value="DnaJ domain"/>
    <property type="match status" value="1"/>
</dbReference>
<feature type="domain" description="J" evidence="1">
    <location>
        <begin position="57"/>
        <end position="126"/>
    </location>
</feature>
<comment type="caution">
    <text evidence="2">The sequence shown here is derived from an EMBL/GenBank/DDBJ whole genome shotgun (WGS) entry which is preliminary data.</text>
</comment>
<dbReference type="AlphaFoldDB" id="A0AAW1HRA2"/>
<dbReference type="PROSITE" id="PS00636">
    <property type="entry name" value="DNAJ_1"/>
    <property type="match status" value="1"/>
</dbReference>
<protein>
    <recommendedName>
        <fullName evidence="1">J domain-containing protein</fullName>
    </recommendedName>
</protein>
<evidence type="ECO:0000313" key="3">
    <source>
        <dbReference type="Proteomes" id="UP001443914"/>
    </source>
</evidence>
<dbReference type="InterPro" id="IPR036869">
    <property type="entry name" value="J_dom_sf"/>
</dbReference>
<dbReference type="InterPro" id="IPR018253">
    <property type="entry name" value="DnaJ_domain_CS"/>
</dbReference>
<dbReference type="EMBL" id="JBDFQZ010000011">
    <property type="protein sequence ID" value="KAK9678798.1"/>
    <property type="molecule type" value="Genomic_DNA"/>
</dbReference>
<dbReference type="InterPro" id="IPR001623">
    <property type="entry name" value="DnaJ_domain"/>
</dbReference>
<dbReference type="SMART" id="SM00271">
    <property type="entry name" value="DnaJ"/>
    <property type="match status" value="1"/>
</dbReference>
<proteinExistence type="predicted"/>
<dbReference type="PANTHER" id="PTHR45432">
    <property type="entry name" value="CHAPERONE PROTEIN DNAJ 11, CHLOROPLASTIC-LIKE"/>
    <property type="match status" value="1"/>
</dbReference>